<dbReference type="InterPro" id="IPR010982">
    <property type="entry name" value="Lambda_DNA-bd_dom_sf"/>
</dbReference>
<evidence type="ECO:0000313" key="3">
    <source>
        <dbReference type="Proteomes" id="UP000004030"/>
    </source>
</evidence>
<accession>G6EFG7</accession>
<keyword evidence="3" id="KW-1185">Reference proteome</keyword>
<dbReference type="AlphaFoldDB" id="G6EFG7"/>
<dbReference type="InterPro" id="IPR031856">
    <property type="entry name" value="YdaS_toxin-like"/>
</dbReference>
<dbReference type="eggNOG" id="COG4197">
    <property type="taxonomic scope" value="Bacteria"/>
</dbReference>
<name>G6EFG7_9SPHN</name>
<dbReference type="GO" id="GO:0003677">
    <property type="term" value="F:DNA binding"/>
    <property type="evidence" value="ECO:0007669"/>
    <property type="project" value="InterPro"/>
</dbReference>
<proteinExistence type="predicted"/>
<feature type="domain" description="HTH cro/C1-type" evidence="1">
    <location>
        <begin position="20"/>
        <end position="63"/>
    </location>
</feature>
<organism evidence="2 3">
    <name type="scientific">Novosphingobium pentaromativorans US6-1</name>
    <dbReference type="NCBI Taxonomy" id="1088721"/>
    <lineage>
        <taxon>Bacteria</taxon>
        <taxon>Pseudomonadati</taxon>
        <taxon>Pseudomonadota</taxon>
        <taxon>Alphaproteobacteria</taxon>
        <taxon>Sphingomonadales</taxon>
        <taxon>Sphingomonadaceae</taxon>
        <taxon>Novosphingobium</taxon>
    </lineage>
</organism>
<reference evidence="2 3" key="1">
    <citation type="journal article" date="2012" name="J. Bacteriol.">
        <title>Genome sequence of benzo(a)pyrene-degrading bacterium Novosphingobium pentaromativorans US6-1.</title>
        <authorList>
            <person name="Luo Y.R."/>
            <person name="Kang S.G."/>
            <person name="Kim S.J."/>
            <person name="Kim M.R."/>
            <person name="Li N."/>
            <person name="Lee J.H."/>
            <person name="Kwon K.K."/>
        </authorList>
    </citation>
    <scope>NUCLEOTIDE SEQUENCE [LARGE SCALE GENOMIC DNA]</scope>
    <source>
        <strain evidence="2 3">US6-1</strain>
    </source>
</reference>
<dbReference type="Pfam" id="PF15943">
    <property type="entry name" value="YdaS_toxin"/>
    <property type="match status" value="1"/>
</dbReference>
<dbReference type="InterPro" id="IPR001387">
    <property type="entry name" value="Cro/C1-type_HTH"/>
</dbReference>
<dbReference type="RefSeq" id="WP_007013996.1">
    <property type="nucleotide sequence ID" value="NZ_AGFM01000048.1"/>
</dbReference>
<comment type="caution">
    <text evidence="2">The sequence shown here is derived from an EMBL/GenBank/DDBJ whole genome shotgun (WGS) entry which is preliminary data.</text>
</comment>
<protein>
    <recommendedName>
        <fullName evidence="1">HTH cro/C1-type domain-containing protein</fullName>
    </recommendedName>
</protein>
<dbReference type="Gene3D" id="1.10.260.40">
    <property type="entry name" value="lambda repressor-like DNA-binding domains"/>
    <property type="match status" value="1"/>
</dbReference>
<evidence type="ECO:0000313" key="2">
    <source>
        <dbReference type="EMBL" id="EHJ60012.1"/>
    </source>
</evidence>
<dbReference type="OrthoDB" id="8526323at2"/>
<dbReference type="PROSITE" id="PS50943">
    <property type="entry name" value="HTH_CROC1"/>
    <property type="match status" value="1"/>
</dbReference>
<evidence type="ECO:0000259" key="1">
    <source>
        <dbReference type="PROSITE" id="PS50943"/>
    </source>
</evidence>
<dbReference type="Proteomes" id="UP000004030">
    <property type="component" value="Unassembled WGS sequence"/>
</dbReference>
<gene>
    <name evidence="2" type="ORF">NSU_3088</name>
</gene>
<dbReference type="EMBL" id="AGFM01000048">
    <property type="protein sequence ID" value="EHJ60012.1"/>
    <property type="molecule type" value="Genomic_DNA"/>
</dbReference>
<dbReference type="SUPFAM" id="SSF47413">
    <property type="entry name" value="lambda repressor-like DNA-binding domains"/>
    <property type="match status" value="1"/>
</dbReference>
<sequence length="102" mass="11006">MPDAITPYEALLQAVETAGSQSALARACGVGQPAVWKWLQVKRLPAEYVLRIEAETGVSRHDLRPDIYPREVPHAPGAFTGVDRGTANVSFNGHAISQQARA</sequence>
<dbReference type="CDD" id="cd00093">
    <property type="entry name" value="HTH_XRE"/>
    <property type="match status" value="1"/>
</dbReference>